<dbReference type="InterPro" id="IPR036388">
    <property type="entry name" value="WH-like_DNA-bd_sf"/>
</dbReference>
<accession>A0A7X9ZU69</accession>
<sequence length="141" mass="16078">MRHNDDDLEEAAARRRHKRLQTCRALIEERRLIEKSLGTHLCTNPNWDMLLHLYQAELEGFAVYQSALCTVANIPHSSAHRWTANLAGRRILTRRPDPRDKRRITVRLAPPIKDALDQVMDGAYAAAATFVHRCAIDSDGI</sequence>
<reference evidence="1 2" key="1">
    <citation type="submission" date="2020-04" db="EMBL/GenBank/DDBJ databases">
        <title>Sphingobium sp. AR-3-1 isolated from Arctic soil.</title>
        <authorList>
            <person name="Dahal R.H."/>
            <person name="Chaudhary D.K."/>
        </authorList>
    </citation>
    <scope>NUCLEOTIDE SEQUENCE [LARGE SCALE GENOMIC DNA]</scope>
    <source>
        <strain evidence="1 2">AR-3-1</strain>
    </source>
</reference>
<proteinExistence type="predicted"/>
<gene>
    <name evidence="1" type="ORF">HHL08_19885</name>
</gene>
<evidence type="ECO:0000313" key="1">
    <source>
        <dbReference type="EMBL" id="NML12367.1"/>
    </source>
</evidence>
<dbReference type="AlphaFoldDB" id="A0A7X9ZU69"/>
<evidence type="ECO:0000313" key="2">
    <source>
        <dbReference type="Proteomes" id="UP000519023"/>
    </source>
</evidence>
<dbReference type="Gene3D" id="1.10.10.10">
    <property type="entry name" value="Winged helix-like DNA-binding domain superfamily/Winged helix DNA-binding domain"/>
    <property type="match status" value="1"/>
</dbReference>
<name>A0A7X9ZU69_9SPHN</name>
<keyword evidence="2" id="KW-1185">Reference proteome</keyword>
<dbReference type="Proteomes" id="UP000519023">
    <property type="component" value="Unassembled WGS sequence"/>
</dbReference>
<dbReference type="EMBL" id="JABBFV010000020">
    <property type="protein sequence ID" value="NML12367.1"/>
    <property type="molecule type" value="Genomic_DNA"/>
</dbReference>
<dbReference type="InterPro" id="IPR036390">
    <property type="entry name" value="WH_DNA-bd_sf"/>
</dbReference>
<dbReference type="SUPFAM" id="SSF46785">
    <property type="entry name" value="Winged helix' DNA-binding domain"/>
    <property type="match status" value="1"/>
</dbReference>
<dbReference type="RefSeq" id="WP_169574770.1">
    <property type="nucleotide sequence ID" value="NZ_JABBFV010000020.1"/>
</dbReference>
<dbReference type="GO" id="GO:0003700">
    <property type="term" value="F:DNA-binding transcription factor activity"/>
    <property type="evidence" value="ECO:0007669"/>
    <property type="project" value="InterPro"/>
</dbReference>
<organism evidence="1 2">
    <name type="scientific">Sphingobium psychrophilum</name>
    <dbReference type="NCBI Taxonomy" id="2728834"/>
    <lineage>
        <taxon>Bacteria</taxon>
        <taxon>Pseudomonadati</taxon>
        <taxon>Pseudomonadota</taxon>
        <taxon>Alphaproteobacteria</taxon>
        <taxon>Sphingomonadales</taxon>
        <taxon>Sphingomonadaceae</taxon>
        <taxon>Sphingobium</taxon>
    </lineage>
</organism>
<comment type="caution">
    <text evidence="1">The sequence shown here is derived from an EMBL/GenBank/DDBJ whole genome shotgun (WGS) entry which is preliminary data.</text>
</comment>
<protein>
    <submittedName>
        <fullName evidence="1">MarR family transcriptional regulator</fullName>
    </submittedName>
</protein>